<organism evidence="2 3">
    <name type="scientific">Metarhizium album (strain ARSEF 1941)</name>
    <dbReference type="NCBI Taxonomy" id="1081103"/>
    <lineage>
        <taxon>Eukaryota</taxon>
        <taxon>Fungi</taxon>
        <taxon>Dikarya</taxon>
        <taxon>Ascomycota</taxon>
        <taxon>Pezizomycotina</taxon>
        <taxon>Sordariomycetes</taxon>
        <taxon>Hypocreomycetidae</taxon>
        <taxon>Hypocreales</taxon>
        <taxon>Clavicipitaceae</taxon>
        <taxon>Metarhizium</taxon>
    </lineage>
</organism>
<feature type="compositionally biased region" description="Polar residues" evidence="1">
    <location>
        <begin position="148"/>
        <end position="161"/>
    </location>
</feature>
<sequence length="161" mass="17717">MDGLLDIHLADFKAWEASSSRRLLKADDSATTAKESIKAMHMRAHVGDLRFAGDGIANKGLLIRRLVVPGKEREGVETMKWLASQVSKDRFINVTEQYRPEAHVGKKRRKSSNCGDGEVRCGDLDRAVTGGERSLWSNKPQMSLDFGDSTNRPSTTGSPSS</sequence>
<dbReference type="PANTHER" id="PTHR43075">
    <property type="entry name" value="FORMATE LYASE ACTIVATING ENZYME, PUTATIVE (AFU_ORTHOLOGUE AFUA_2G15630)-RELATED"/>
    <property type="match status" value="1"/>
</dbReference>
<dbReference type="PANTHER" id="PTHR43075:SF1">
    <property type="entry name" value="FORMATE LYASE ACTIVATING ENZYME, PUTATIVE (AFU_ORTHOLOGUE AFUA_2G15630)-RELATED"/>
    <property type="match status" value="1"/>
</dbReference>
<accession>A0A0B2X253</accession>
<dbReference type="GO" id="GO:0016829">
    <property type="term" value="F:lyase activity"/>
    <property type="evidence" value="ECO:0007669"/>
    <property type="project" value="UniProtKB-KW"/>
</dbReference>
<dbReference type="STRING" id="1081103.A0A0B2X253"/>
<dbReference type="InterPro" id="IPR040085">
    <property type="entry name" value="MJ0674-like"/>
</dbReference>
<evidence type="ECO:0000256" key="1">
    <source>
        <dbReference type="SAM" id="MobiDB-lite"/>
    </source>
</evidence>
<keyword evidence="2" id="KW-0670">Pyruvate</keyword>
<reference evidence="2 3" key="1">
    <citation type="journal article" date="2014" name="Proc. Natl. Acad. Sci. U.S.A.">
        <title>Trajectory and genomic determinants of fungal-pathogen speciation and host adaptation.</title>
        <authorList>
            <person name="Hu X."/>
            <person name="Xiao G."/>
            <person name="Zheng P."/>
            <person name="Shang Y."/>
            <person name="Su Y."/>
            <person name="Zhang X."/>
            <person name="Liu X."/>
            <person name="Zhan S."/>
            <person name="St Leger R.J."/>
            <person name="Wang C."/>
        </authorList>
    </citation>
    <scope>NUCLEOTIDE SEQUENCE [LARGE SCALE GENOMIC DNA]</scope>
    <source>
        <strain evidence="2 3">ARSEF 1941</strain>
    </source>
</reference>
<dbReference type="EMBL" id="AZHE01000004">
    <property type="protein sequence ID" value="KHN99787.1"/>
    <property type="molecule type" value="Genomic_DNA"/>
</dbReference>
<evidence type="ECO:0000313" key="2">
    <source>
        <dbReference type="EMBL" id="KHN99787.1"/>
    </source>
</evidence>
<dbReference type="Proteomes" id="UP000030816">
    <property type="component" value="Unassembled WGS sequence"/>
</dbReference>
<feature type="region of interest" description="Disordered" evidence="1">
    <location>
        <begin position="100"/>
        <end position="161"/>
    </location>
</feature>
<dbReference type="GeneID" id="63737095"/>
<name>A0A0B2X253_METAS</name>
<dbReference type="RefSeq" id="XP_040680853.1">
    <property type="nucleotide sequence ID" value="XM_040821439.1"/>
</dbReference>
<dbReference type="HOGENOM" id="CLU_1644104_0_0_1"/>
<proteinExistence type="predicted"/>
<dbReference type="OrthoDB" id="1856718at2759"/>
<evidence type="ECO:0000313" key="3">
    <source>
        <dbReference type="Proteomes" id="UP000030816"/>
    </source>
</evidence>
<protein>
    <submittedName>
        <fullName evidence="2">Pyruvate formate lyase activating enzyme</fullName>
    </submittedName>
</protein>
<dbReference type="AlphaFoldDB" id="A0A0B2X253"/>
<feature type="compositionally biased region" description="Basic and acidic residues" evidence="1">
    <location>
        <begin position="117"/>
        <end position="126"/>
    </location>
</feature>
<comment type="caution">
    <text evidence="2">The sequence shown here is derived from an EMBL/GenBank/DDBJ whole genome shotgun (WGS) entry which is preliminary data.</text>
</comment>
<gene>
    <name evidence="2" type="ORF">MAM_02640</name>
</gene>
<keyword evidence="2" id="KW-0456">Lyase</keyword>
<keyword evidence="3" id="KW-1185">Reference proteome</keyword>